<organism evidence="2 3">
    <name type="scientific">Candidatus Regiella insecticola</name>
    <dbReference type="NCBI Taxonomy" id="138073"/>
    <lineage>
        <taxon>Bacteria</taxon>
        <taxon>Pseudomonadati</taxon>
        <taxon>Pseudomonadota</taxon>
        <taxon>Gammaproteobacteria</taxon>
        <taxon>Enterobacterales</taxon>
        <taxon>Enterobacteriaceae</taxon>
        <taxon>aphid secondary symbionts</taxon>
        <taxon>Candidatus Regiella</taxon>
    </lineage>
</organism>
<proteinExistence type="predicted"/>
<comment type="caution">
    <text evidence="2">The sequence shown here is derived from an EMBL/GenBank/DDBJ whole genome shotgun (WGS) entry which is preliminary data.</text>
</comment>
<evidence type="ECO:0000256" key="1">
    <source>
        <dbReference type="SAM" id="Phobius"/>
    </source>
</evidence>
<keyword evidence="1" id="KW-0472">Membrane</keyword>
<gene>
    <name evidence="2" type="ORF">RINTU1_07480</name>
</gene>
<keyword evidence="1" id="KW-1133">Transmembrane helix</keyword>
<keyword evidence="1" id="KW-0812">Transmembrane</keyword>
<dbReference type="Proteomes" id="UP000504714">
    <property type="component" value="Unassembled WGS sequence"/>
</dbReference>
<accession>A0A6L2ZMF2</accession>
<evidence type="ECO:0000313" key="3">
    <source>
        <dbReference type="Proteomes" id="UP000504714"/>
    </source>
</evidence>
<feature type="transmembrane region" description="Helical" evidence="1">
    <location>
        <begin position="6"/>
        <end position="33"/>
    </location>
</feature>
<dbReference type="AlphaFoldDB" id="A0A6L2ZMF2"/>
<evidence type="ECO:0000313" key="2">
    <source>
        <dbReference type="EMBL" id="GFN45540.1"/>
    </source>
</evidence>
<name>A0A6L2ZMF2_9ENTR</name>
<reference evidence="2 3" key="1">
    <citation type="submission" date="2020-06" db="EMBL/GenBank/DDBJ databases">
        <title>The genome sequence of Candidatus Regiella insecticola strain Tut.</title>
        <authorList>
            <person name="Nikoh N."/>
            <person name="Tsuchida T."/>
            <person name="Koga R."/>
            <person name="Oshima K."/>
            <person name="Hattori M."/>
            <person name="Fukatsu T."/>
        </authorList>
    </citation>
    <scope>NUCLEOTIDE SEQUENCE [LARGE SCALE GENOMIC DNA]</scope>
    <source>
        <strain evidence="2 3">Tut</strain>
    </source>
</reference>
<sequence length="39" mass="4024">MVFIPSPILGVLVGVPSVTIIPFAFEATALLGAGVRRIT</sequence>
<dbReference type="EMBL" id="BLXO01000001">
    <property type="protein sequence ID" value="GFN45540.1"/>
    <property type="molecule type" value="Genomic_DNA"/>
</dbReference>
<protein>
    <submittedName>
        <fullName evidence="2">Uncharacterized protein</fullName>
    </submittedName>
</protein>